<dbReference type="OrthoDB" id="9774290at2"/>
<keyword evidence="6" id="KW-1185">Reference proteome</keyword>
<evidence type="ECO:0000256" key="4">
    <source>
        <dbReference type="PIRNR" id="PIRNR006078"/>
    </source>
</evidence>
<evidence type="ECO:0000313" key="5">
    <source>
        <dbReference type="EMBL" id="RJX75136.1"/>
    </source>
</evidence>
<dbReference type="RefSeq" id="WP_120028892.1">
    <property type="nucleotide sequence ID" value="NZ_QVMU01000001.1"/>
</dbReference>
<gene>
    <name evidence="5" type="ORF">DZ860_00155</name>
</gene>
<evidence type="ECO:0000256" key="3">
    <source>
        <dbReference type="ARBA" id="ARBA00022777"/>
    </source>
</evidence>
<dbReference type="Pfam" id="PF02595">
    <property type="entry name" value="Gly_kinase"/>
    <property type="match status" value="1"/>
</dbReference>
<organism evidence="5 6">
    <name type="scientific">Vibrio sinensis</name>
    <dbReference type="NCBI Taxonomy" id="2302434"/>
    <lineage>
        <taxon>Bacteria</taxon>
        <taxon>Pseudomonadati</taxon>
        <taxon>Pseudomonadota</taxon>
        <taxon>Gammaproteobacteria</taxon>
        <taxon>Vibrionales</taxon>
        <taxon>Vibrionaceae</taxon>
        <taxon>Vibrio</taxon>
    </lineage>
</organism>
<name>A0A3A6QX57_9VIBR</name>
<dbReference type="AlphaFoldDB" id="A0A3A6QX57"/>
<dbReference type="Gene3D" id="3.40.50.10350">
    <property type="entry name" value="Glycerate kinase, domain 1"/>
    <property type="match status" value="1"/>
</dbReference>
<keyword evidence="3 4" id="KW-0418">Kinase</keyword>
<keyword evidence="2 4" id="KW-0808">Transferase</keyword>
<dbReference type="Gene3D" id="3.90.1510.10">
    <property type="entry name" value="Glycerate kinase, domain 2"/>
    <property type="match status" value="1"/>
</dbReference>
<dbReference type="SUPFAM" id="SSF110738">
    <property type="entry name" value="Glycerate kinase I"/>
    <property type="match status" value="1"/>
</dbReference>
<dbReference type="InterPro" id="IPR004381">
    <property type="entry name" value="Glycerate_kinase"/>
</dbReference>
<dbReference type="PIRSF" id="PIRSF006078">
    <property type="entry name" value="GlxK"/>
    <property type="match status" value="1"/>
</dbReference>
<protein>
    <submittedName>
        <fullName evidence="5">Glycerate kinase</fullName>
    </submittedName>
</protein>
<dbReference type="PANTHER" id="PTHR21599:SF0">
    <property type="entry name" value="GLYCERATE KINASE"/>
    <property type="match status" value="1"/>
</dbReference>
<evidence type="ECO:0000313" key="6">
    <source>
        <dbReference type="Proteomes" id="UP000273252"/>
    </source>
</evidence>
<proteinExistence type="inferred from homology"/>
<dbReference type="InterPro" id="IPR018197">
    <property type="entry name" value="Glycerate_kinase_RE-like"/>
</dbReference>
<evidence type="ECO:0000256" key="2">
    <source>
        <dbReference type="ARBA" id="ARBA00022679"/>
    </source>
</evidence>
<reference evidence="5 6" key="1">
    <citation type="submission" date="2018-08" db="EMBL/GenBank/DDBJ databases">
        <title>Vibrio isolated from the Eastern China Marginal Seas.</title>
        <authorList>
            <person name="Li Y."/>
        </authorList>
    </citation>
    <scope>NUCLEOTIDE SEQUENCE [LARGE SCALE GENOMIC DNA]</scope>
    <source>
        <strain evidence="5 6">BEI233</strain>
    </source>
</reference>
<accession>A0A3A6QX57</accession>
<dbReference type="InterPro" id="IPR018193">
    <property type="entry name" value="Glyc_kinase_flavodox-like_fold"/>
</dbReference>
<dbReference type="GO" id="GO:0008887">
    <property type="term" value="F:glycerate kinase activity"/>
    <property type="evidence" value="ECO:0007669"/>
    <property type="project" value="UniProtKB-UniRule"/>
</dbReference>
<sequence length="382" mass="39631">MKIVIAPDSYKESLNANEVADAIQTGFMSVFPDAEYIKVPMSDGGEGLVKALVSVTNGKYRTVRVTSPVIGLEVDATYGILGDNETAIIEVAEASGLHLAVGEHRNPLLTTTFGTGELIKDALDQGLRKITLGLGGSATNDGGVGMAMALGIVFLDKDDESIGLGGSALSSLKTIDFSNIDPRINECQINIACDVENTLCGPSGASHMFGSQKGGSNEDLVFLDKCLDNLGSVIQETLNIELKHTKGAGAAGGLGAGAIAFLNAKLEKGIDVVIKAVNLVSICSDADLLITGEGKIDGQTVYGKTPIGVAKCGKTYDVPVIAIAGCLGKGFEDVYEHGIDAAFSTMISVVDLPTALANAKQDLTSTARNVATSVSMFMNKEH</sequence>
<dbReference type="EMBL" id="QVMU01000001">
    <property type="protein sequence ID" value="RJX75136.1"/>
    <property type="molecule type" value="Genomic_DNA"/>
</dbReference>
<comment type="caution">
    <text evidence="5">The sequence shown here is derived from an EMBL/GenBank/DDBJ whole genome shotgun (WGS) entry which is preliminary data.</text>
</comment>
<comment type="similarity">
    <text evidence="1 4">Belongs to the glycerate kinase type-1 family.</text>
</comment>
<evidence type="ECO:0000256" key="1">
    <source>
        <dbReference type="ARBA" id="ARBA00006284"/>
    </source>
</evidence>
<dbReference type="GO" id="GO:0031388">
    <property type="term" value="P:organic acid phosphorylation"/>
    <property type="evidence" value="ECO:0007669"/>
    <property type="project" value="UniProtKB-UniRule"/>
</dbReference>
<dbReference type="PANTHER" id="PTHR21599">
    <property type="entry name" value="GLYCERATE KINASE"/>
    <property type="match status" value="1"/>
</dbReference>
<dbReference type="Proteomes" id="UP000273252">
    <property type="component" value="Unassembled WGS sequence"/>
</dbReference>
<dbReference type="InterPro" id="IPR036129">
    <property type="entry name" value="Glycerate_kinase_sf"/>
</dbReference>
<dbReference type="NCBIfam" id="TIGR00045">
    <property type="entry name" value="glycerate kinase"/>
    <property type="match status" value="1"/>
</dbReference>